<dbReference type="PANTHER" id="PTHR10498">
    <property type="entry name" value="PARALEMMIN-RELATED"/>
    <property type="match status" value="1"/>
</dbReference>
<evidence type="ECO:0000256" key="6">
    <source>
        <dbReference type="ARBA" id="ARBA00023288"/>
    </source>
</evidence>
<comment type="subcellular location">
    <subcellularLocation>
        <location evidence="1">Cell membrane</location>
        <topology evidence="1">Lipid-anchor</topology>
        <orientation evidence="1">Cytoplasmic side</orientation>
    </subcellularLocation>
</comment>
<dbReference type="Proteomes" id="UP000824540">
    <property type="component" value="Unassembled WGS sequence"/>
</dbReference>
<dbReference type="PANTHER" id="PTHR10498:SF10">
    <property type="entry name" value="PALM2 AND AKAP2 FUSION-RELATED"/>
    <property type="match status" value="1"/>
</dbReference>
<reference evidence="7" key="1">
    <citation type="thesis" date="2021" institute="BYU ScholarsArchive" country="Provo, UT, USA">
        <title>Applications of and Algorithms for Genome Assembly and Genomic Analyses with an Emphasis on Marine Teleosts.</title>
        <authorList>
            <person name="Pickett B.D."/>
        </authorList>
    </citation>
    <scope>NUCLEOTIDE SEQUENCE</scope>
    <source>
        <strain evidence="7">HI-2016</strain>
    </source>
</reference>
<evidence type="ECO:0008006" key="9">
    <source>
        <dbReference type="Google" id="ProtNLM"/>
    </source>
</evidence>
<dbReference type="OrthoDB" id="9941155at2759"/>
<dbReference type="Pfam" id="PF03285">
    <property type="entry name" value="Paralemmin"/>
    <property type="match status" value="1"/>
</dbReference>
<keyword evidence="8" id="KW-1185">Reference proteome</keyword>
<evidence type="ECO:0000313" key="8">
    <source>
        <dbReference type="Proteomes" id="UP000824540"/>
    </source>
</evidence>
<gene>
    <name evidence="7" type="ORF">JZ751_027433</name>
</gene>
<evidence type="ECO:0000256" key="2">
    <source>
        <dbReference type="ARBA" id="ARBA00022475"/>
    </source>
</evidence>
<dbReference type="GO" id="GO:0005886">
    <property type="term" value="C:plasma membrane"/>
    <property type="evidence" value="ECO:0007669"/>
    <property type="project" value="UniProtKB-SubCell"/>
</dbReference>
<evidence type="ECO:0000256" key="1">
    <source>
        <dbReference type="ARBA" id="ARBA00004342"/>
    </source>
</evidence>
<name>A0A8T2NCA3_9TELE</name>
<sequence length="411" mass="44539">MSLSMRCLAVTGLQQRRTCILTYRSLSRALNAAEPLHAPGQPPHSPRVGTNRVANFKISCLGRGLDHMEGGTSGHTDQSTDMGERYPLKGIQLGMEGKQIGSRIQDEQDKLQVKKIDKTIQRLEGEIGISEDERSKSILKQDGDAVKYIVSRTPELPELYSRTPTTASGDQRLLSNAAYTMEVNVGKDRKKGDGKVPSVSAVNAEELNERGVKVYDDVQRVMYEVRSGGTTTLENGVHPWSSSEGGELMQHVGHAYGDGASITVTRTDPATAGSSQVGVKGPVVPNQAKVEMQDSPQGMAGPSQPSPRLEYKVSESTEVVFVGEEEPRVLGFDGTVQADIVLIDEDDDRSLREKTVTDVSTMDGNAADLVAGRPLSVSSELSSEEKEETSIVELPPPAIQKKKRCRCCTVM</sequence>
<keyword evidence="3" id="KW-0597">Phosphoprotein</keyword>
<evidence type="ECO:0000256" key="4">
    <source>
        <dbReference type="ARBA" id="ARBA00023054"/>
    </source>
</evidence>
<proteinExistence type="predicted"/>
<keyword evidence="6" id="KW-0449">Lipoprotein</keyword>
<keyword evidence="5" id="KW-0472">Membrane</keyword>
<evidence type="ECO:0000256" key="3">
    <source>
        <dbReference type="ARBA" id="ARBA00022553"/>
    </source>
</evidence>
<evidence type="ECO:0000313" key="7">
    <source>
        <dbReference type="EMBL" id="KAG9337939.1"/>
    </source>
</evidence>
<keyword evidence="4" id="KW-0175">Coiled coil</keyword>
<accession>A0A8T2NCA3</accession>
<dbReference type="EMBL" id="JAFBMS010000078">
    <property type="protein sequence ID" value="KAG9337939.1"/>
    <property type="molecule type" value="Genomic_DNA"/>
</dbReference>
<dbReference type="AlphaFoldDB" id="A0A8T2NCA3"/>
<evidence type="ECO:0000256" key="5">
    <source>
        <dbReference type="ARBA" id="ARBA00023136"/>
    </source>
</evidence>
<organism evidence="7 8">
    <name type="scientific">Albula glossodonta</name>
    <name type="common">roundjaw bonefish</name>
    <dbReference type="NCBI Taxonomy" id="121402"/>
    <lineage>
        <taxon>Eukaryota</taxon>
        <taxon>Metazoa</taxon>
        <taxon>Chordata</taxon>
        <taxon>Craniata</taxon>
        <taxon>Vertebrata</taxon>
        <taxon>Euteleostomi</taxon>
        <taxon>Actinopterygii</taxon>
        <taxon>Neopterygii</taxon>
        <taxon>Teleostei</taxon>
        <taxon>Albuliformes</taxon>
        <taxon>Albulidae</taxon>
        <taxon>Albula</taxon>
    </lineage>
</organism>
<protein>
    <recommendedName>
        <fullName evidence="9">Paralemmin-2</fullName>
    </recommendedName>
</protein>
<dbReference type="GO" id="GO:0008360">
    <property type="term" value="P:regulation of cell shape"/>
    <property type="evidence" value="ECO:0007669"/>
    <property type="project" value="InterPro"/>
</dbReference>
<comment type="caution">
    <text evidence="7">The sequence shown here is derived from an EMBL/GenBank/DDBJ whole genome shotgun (WGS) entry which is preliminary data.</text>
</comment>
<dbReference type="InterPro" id="IPR004965">
    <property type="entry name" value="Paralemmin"/>
</dbReference>
<keyword evidence="2" id="KW-1003">Cell membrane</keyword>